<evidence type="ECO:0000256" key="5">
    <source>
        <dbReference type="ARBA" id="ARBA00023065"/>
    </source>
</evidence>
<dbReference type="PRINTS" id="PR01333">
    <property type="entry name" value="2POREKCHANEL"/>
</dbReference>
<dbReference type="AlphaFoldDB" id="A0AAE0W1V6"/>
<feature type="compositionally biased region" description="Polar residues" evidence="9">
    <location>
        <begin position="155"/>
        <end position="188"/>
    </location>
</feature>
<evidence type="ECO:0000256" key="9">
    <source>
        <dbReference type="SAM" id="MobiDB-lite"/>
    </source>
</evidence>
<keyword evidence="13" id="KW-1185">Reference proteome</keyword>
<feature type="region of interest" description="Disordered" evidence="9">
    <location>
        <begin position="1"/>
        <end position="41"/>
    </location>
</feature>
<proteinExistence type="inferred from homology"/>
<feature type="compositionally biased region" description="Basic and acidic residues" evidence="9">
    <location>
        <begin position="431"/>
        <end position="442"/>
    </location>
</feature>
<dbReference type="GO" id="GO:0030322">
    <property type="term" value="P:stabilization of membrane potential"/>
    <property type="evidence" value="ECO:0007669"/>
    <property type="project" value="TreeGrafter"/>
</dbReference>
<evidence type="ECO:0000256" key="4">
    <source>
        <dbReference type="ARBA" id="ARBA00022989"/>
    </source>
</evidence>
<feature type="transmembrane region" description="Helical" evidence="10">
    <location>
        <begin position="1049"/>
        <end position="1070"/>
    </location>
</feature>
<reference evidence="12" key="2">
    <citation type="journal article" date="2021" name="Genome Biol. Evol.">
        <title>Developing a high-quality reference genome for a parasitic bivalve with doubly uniparental inheritance (Bivalvia: Unionida).</title>
        <authorList>
            <person name="Smith C.H."/>
        </authorList>
    </citation>
    <scope>NUCLEOTIDE SEQUENCE</scope>
    <source>
        <strain evidence="12">CHS0354</strain>
        <tissue evidence="12">Mantle</tissue>
    </source>
</reference>
<evidence type="ECO:0000256" key="6">
    <source>
        <dbReference type="ARBA" id="ARBA00023136"/>
    </source>
</evidence>
<dbReference type="InterPro" id="IPR003280">
    <property type="entry name" value="2pore_dom_K_chnl"/>
</dbReference>
<feature type="compositionally biased region" description="Basic residues" evidence="9">
    <location>
        <begin position="189"/>
        <end position="199"/>
    </location>
</feature>
<evidence type="ECO:0000256" key="2">
    <source>
        <dbReference type="ARBA" id="ARBA00022448"/>
    </source>
</evidence>
<organism evidence="12 13">
    <name type="scientific">Potamilus streckersoni</name>
    <dbReference type="NCBI Taxonomy" id="2493646"/>
    <lineage>
        <taxon>Eukaryota</taxon>
        <taxon>Metazoa</taxon>
        <taxon>Spiralia</taxon>
        <taxon>Lophotrochozoa</taxon>
        <taxon>Mollusca</taxon>
        <taxon>Bivalvia</taxon>
        <taxon>Autobranchia</taxon>
        <taxon>Heteroconchia</taxon>
        <taxon>Palaeoheterodonta</taxon>
        <taxon>Unionida</taxon>
        <taxon>Unionoidea</taxon>
        <taxon>Unionidae</taxon>
        <taxon>Ambleminae</taxon>
        <taxon>Lampsilini</taxon>
        <taxon>Potamilus</taxon>
    </lineage>
</organism>
<feature type="domain" description="Potassium channel" evidence="11">
    <location>
        <begin position="909"/>
        <end position="966"/>
    </location>
</feature>
<reference evidence="12" key="3">
    <citation type="submission" date="2023-05" db="EMBL/GenBank/DDBJ databases">
        <authorList>
            <person name="Smith C.H."/>
        </authorList>
    </citation>
    <scope>NUCLEOTIDE SEQUENCE</scope>
    <source>
        <strain evidence="12">CHS0354</strain>
        <tissue evidence="12">Mantle</tissue>
    </source>
</reference>
<reference evidence="12" key="1">
    <citation type="journal article" date="2021" name="Genome Biol. Evol.">
        <title>A High-Quality Reference Genome for a Parasitic Bivalve with Doubly Uniparental Inheritance (Bivalvia: Unionida).</title>
        <authorList>
            <person name="Smith C.H."/>
        </authorList>
    </citation>
    <scope>NUCLEOTIDE SEQUENCE</scope>
    <source>
        <strain evidence="12">CHS0354</strain>
    </source>
</reference>
<evidence type="ECO:0000313" key="13">
    <source>
        <dbReference type="Proteomes" id="UP001195483"/>
    </source>
</evidence>
<dbReference type="PANTHER" id="PTHR11003:SF334">
    <property type="entry name" value="FI03418P"/>
    <property type="match status" value="1"/>
</dbReference>
<dbReference type="GO" id="GO:0005886">
    <property type="term" value="C:plasma membrane"/>
    <property type="evidence" value="ECO:0007669"/>
    <property type="project" value="TreeGrafter"/>
</dbReference>
<feature type="compositionally biased region" description="Basic residues" evidence="9">
    <location>
        <begin position="8"/>
        <end position="19"/>
    </location>
</feature>
<dbReference type="Pfam" id="PF07885">
    <property type="entry name" value="Ion_trans_2"/>
    <property type="match status" value="2"/>
</dbReference>
<dbReference type="SUPFAM" id="SSF81324">
    <property type="entry name" value="Voltage-gated potassium channels"/>
    <property type="match status" value="2"/>
</dbReference>
<dbReference type="PANTHER" id="PTHR11003">
    <property type="entry name" value="POTASSIUM CHANNEL, SUBFAMILY K"/>
    <property type="match status" value="1"/>
</dbReference>
<comment type="caution">
    <text evidence="12">The sequence shown here is derived from an EMBL/GenBank/DDBJ whole genome shotgun (WGS) entry which is preliminary data.</text>
</comment>
<keyword evidence="4 10" id="KW-1133">Transmembrane helix</keyword>
<keyword evidence="3 8" id="KW-0812">Transmembrane</keyword>
<feature type="region of interest" description="Disordered" evidence="9">
    <location>
        <begin position="149"/>
        <end position="225"/>
    </location>
</feature>
<evidence type="ECO:0000256" key="8">
    <source>
        <dbReference type="RuleBase" id="RU003857"/>
    </source>
</evidence>
<dbReference type="Proteomes" id="UP001195483">
    <property type="component" value="Unassembled WGS sequence"/>
</dbReference>
<keyword evidence="5 8" id="KW-0406">Ion transport</keyword>
<comment type="subcellular location">
    <subcellularLocation>
        <location evidence="1">Membrane</location>
        <topology evidence="1">Multi-pass membrane protein</topology>
    </subcellularLocation>
</comment>
<keyword evidence="7 8" id="KW-0407">Ion channel</keyword>
<evidence type="ECO:0000256" key="7">
    <source>
        <dbReference type="ARBA" id="ARBA00023303"/>
    </source>
</evidence>
<evidence type="ECO:0000256" key="10">
    <source>
        <dbReference type="SAM" id="Phobius"/>
    </source>
</evidence>
<feature type="compositionally biased region" description="Basic and acidic residues" evidence="9">
    <location>
        <begin position="20"/>
        <end position="41"/>
    </location>
</feature>
<feature type="compositionally biased region" description="Basic and acidic residues" evidence="9">
    <location>
        <begin position="602"/>
        <end position="612"/>
    </location>
</feature>
<feature type="transmembrane region" description="Helical" evidence="10">
    <location>
        <begin position="939"/>
        <end position="960"/>
    </location>
</feature>
<feature type="domain" description="Potassium channel" evidence="11">
    <location>
        <begin position="1030"/>
        <end position="1106"/>
    </location>
</feature>
<keyword evidence="6 10" id="KW-0472">Membrane</keyword>
<feature type="compositionally biased region" description="Basic residues" evidence="9">
    <location>
        <begin position="613"/>
        <end position="622"/>
    </location>
</feature>
<dbReference type="GO" id="GO:0015271">
    <property type="term" value="F:outward rectifier potassium channel activity"/>
    <property type="evidence" value="ECO:0007669"/>
    <property type="project" value="TreeGrafter"/>
</dbReference>
<feature type="region of interest" description="Disordered" evidence="9">
    <location>
        <begin position="602"/>
        <end position="648"/>
    </location>
</feature>
<feature type="transmembrane region" description="Helical" evidence="10">
    <location>
        <begin position="1082"/>
        <end position="1104"/>
    </location>
</feature>
<feature type="region of interest" description="Disordered" evidence="9">
    <location>
        <begin position="376"/>
        <end position="475"/>
    </location>
</feature>
<protein>
    <recommendedName>
        <fullName evidence="11">Potassium channel domain-containing protein</fullName>
    </recommendedName>
</protein>
<dbReference type="Gene3D" id="1.10.287.70">
    <property type="match status" value="1"/>
</dbReference>
<comment type="similarity">
    <text evidence="8">Belongs to the two pore domain potassium channel (TC 1.A.1.8) family.</text>
</comment>
<dbReference type="InterPro" id="IPR013099">
    <property type="entry name" value="K_chnl_dom"/>
</dbReference>
<feature type="transmembrane region" description="Helical" evidence="10">
    <location>
        <begin position="791"/>
        <end position="819"/>
    </location>
</feature>
<feature type="transmembrane region" description="Helical" evidence="10">
    <location>
        <begin position="1019"/>
        <end position="1042"/>
    </location>
</feature>
<keyword evidence="2 8" id="KW-0813">Transport</keyword>
<feature type="compositionally biased region" description="Basic and acidic residues" evidence="9">
    <location>
        <begin position="216"/>
        <end position="225"/>
    </location>
</feature>
<feature type="compositionally biased region" description="Basic and acidic residues" evidence="9">
    <location>
        <begin position="451"/>
        <end position="475"/>
    </location>
</feature>
<dbReference type="GO" id="GO:0022841">
    <property type="term" value="F:potassium ion leak channel activity"/>
    <property type="evidence" value="ECO:0007669"/>
    <property type="project" value="TreeGrafter"/>
</dbReference>
<name>A0AAE0W1V6_9BIVA</name>
<accession>A0AAE0W1V6</accession>
<evidence type="ECO:0000313" key="12">
    <source>
        <dbReference type="EMBL" id="KAK3597210.1"/>
    </source>
</evidence>
<evidence type="ECO:0000259" key="11">
    <source>
        <dbReference type="Pfam" id="PF07885"/>
    </source>
</evidence>
<evidence type="ECO:0000256" key="3">
    <source>
        <dbReference type="ARBA" id="ARBA00022692"/>
    </source>
</evidence>
<sequence>MEGQKEKSRGRRKSSRKNQTRKEKGVEEFRSLSDSEGKIVHENHTRRIKKRRKSFSHFFLRPSSDHLLRSQSVKSQQRRNFDVEFASEIPLAEYENVMSGEKGNSIVDRSVVKGLTVRDALVERQRRSKSPCKDLISLQRRVLSDQHLSLDKTRSSSLPQLSTSGDGINMVDDSSQNPSDNAGPVTSKTKQKIKKRSRSAGKISNSKEQRKHHVKESRPSERYLPLDKRKYMIERPQQSTEHPGENTVQTIEESPHSSLQNNVSTVKNTGSVVTCESRRESFSTFIKLREKTPLYTSSLRQLSQTKPSCTTSSYMLQPQGSTVKYDLDKVIEYEPHGHGKEPNIKTGEILTSEVQVHQPKKTNSHSDRDKIFLTAEGTQTLGPSSLGRFKKHSSSSTNSESSKSDNVQSTEIQRPVSLNIVKKSKVTSTRGSEKHHGNLRKDKPFKKSIKSKRDNNYKDGKNGEGNEDKEAYTTDKVNDFNRNPEMMEVVKCLRGTDEAKCVSNTEENEYATKTIKKIAHQIHLESNKNVSKEHPGQKSKGPPLAMTKFSSLKRSISEGSLPRAVSLSKLFDANNRSGSKECNNSKDGTEVMLVKAKSEENILKKDAESEHKTGKKTRKKSHSKEQKSNIAQKPVEPEGVSKVSSKPSGTVSLTTIMALKRLAKRKRASMSTRKKVVDETTIKETDEDVKRRIDSLKEYEPSSIVFENEYNISLSKLAELKETAILGDDYIEPYDTTYPEKKCINFGSDEISIVTEEDRIRQRQTNTRLSQRRDSKVRQRQKKVIDCCKKFVAFLFSHIGLCSLVVAYSIMGGFIFRALESPFEQTTKMDIARERERLVTLLWDLTVEVKMNNASSDYSDQMEMSKMLRTNFKQNVNEILRNYSQKIHKATKERGWDGQDTGNGEEVKIEQWTFPSSLLFAITILTTIGYGHVAPKTNYGRIVTIAYAVLGIPLTLLCLTNIGDVMAHGFRWLYGRVCCGLCCILFRPARRKLPDPERAISMEEERMVMREDEKIEEVIHVPTSLCILLMTGYILLGTLMFSKWESWDFITGTYFCFITLSTIGFGDVVPGTDTDKWDSEEKLVLCAMYLIFGLSLIAMCFNLVQEDVKAKCRWLGTKLGIIEKPVSNV</sequence>
<dbReference type="EMBL" id="JAEAOA010000290">
    <property type="protein sequence ID" value="KAK3597210.1"/>
    <property type="molecule type" value="Genomic_DNA"/>
</dbReference>
<feature type="transmembrane region" description="Helical" evidence="10">
    <location>
        <begin position="912"/>
        <end position="933"/>
    </location>
</feature>
<gene>
    <name evidence="12" type="ORF">CHS0354_003715</name>
</gene>
<evidence type="ECO:0000256" key="1">
    <source>
        <dbReference type="ARBA" id="ARBA00004141"/>
    </source>
</evidence>